<gene>
    <name evidence="16" type="ORF">CGC21_5210</name>
</gene>
<dbReference type="InterPro" id="IPR003607">
    <property type="entry name" value="HD/PDEase_dom"/>
</dbReference>
<dbReference type="VEuPathDB" id="TriTrypDB:LdBPK_181110.1"/>
<dbReference type="Gene3D" id="3.40.50.150">
    <property type="entry name" value="Vaccinia Virus protein VP39"/>
    <property type="match status" value="1"/>
</dbReference>
<evidence type="ECO:0000259" key="15">
    <source>
        <dbReference type="PROSITE" id="PS51845"/>
    </source>
</evidence>
<dbReference type="GO" id="GO:0008168">
    <property type="term" value="F:methyltransferase activity"/>
    <property type="evidence" value="ECO:0007669"/>
    <property type="project" value="UniProtKB-KW"/>
</dbReference>
<feature type="binding site" evidence="9">
    <location>
        <position position="389"/>
    </location>
    <ligand>
        <name>Zn(2+)</name>
        <dbReference type="ChEBI" id="CHEBI:29105"/>
        <label>1</label>
    </ligand>
</feature>
<keyword evidence="3 11" id="KW-0949">S-adenosyl-L-methionine</keyword>
<feature type="binding site" evidence="8">
    <location>
        <position position="428"/>
    </location>
    <ligand>
        <name>AMP</name>
        <dbReference type="ChEBI" id="CHEBI:456215"/>
    </ligand>
</feature>
<feature type="binding site" evidence="9">
    <location>
        <position position="428"/>
    </location>
    <ligand>
        <name>Zn(2+)</name>
        <dbReference type="ChEBI" id="CHEBI:29105"/>
        <label>2</label>
    </ligand>
</feature>
<feature type="binding site" evidence="9">
    <location>
        <position position="428"/>
    </location>
    <ligand>
        <name>Zn(2+)</name>
        <dbReference type="ChEBI" id="CHEBI:29105"/>
        <label>1</label>
    </ligand>
</feature>
<organism evidence="16 17">
    <name type="scientific">Leishmania donovani</name>
    <dbReference type="NCBI Taxonomy" id="5661"/>
    <lineage>
        <taxon>Eukaryota</taxon>
        <taxon>Discoba</taxon>
        <taxon>Euglenozoa</taxon>
        <taxon>Kinetoplastea</taxon>
        <taxon>Metakinetoplastina</taxon>
        <taxon>Trypanosomatida</taxon>
        <taxon>Trypanosomatidae</taxon>
        <taxon>Leishmaniinae</taxon>
        <taxon>Leishmania</taxon>
    </lineage>
</organism>
<dbReference type="VEuPathDB" id="TriTrypDB:LDHU3_18.1420"/>
<name>A0A504XNK5_LEIDO</name>
<dbReference type="VEuPathDB" id="TriTrypDB:LdBPK_181120.1"/>
<dbReference type="GO" id="GO:0046872">
    <property type="term" value="F:metal ion binding"/>
    <property type="evidence" value="ECO:0007669"/>
    <property type="project" value="UniProtKB-KW"/>
</dbReference>
<evidence type="ECO:0000256" key="3">
    <source>
        <dbReference type="ARBA" id="ARBA00022691"/>
    </source>
</evidence>
<dbReference type="InterPro" id="IPR036770">
    <property type="entry name" value="Ankyrin_rpt-contain_sf"/>
</dbReference>
<feature type="compositionally biased region" description="Polar residues" evidence="13">
    <location>
        <begin position="741"/>
        <end position="765"/>
    </location>
</feature>
<dbReference type="SMART" id="SM00248">
    <property type="entry name" value="ANK"/>
    <property type="match status" value="5"/>
</dbReference>
<dbReference type="GO" id="GO:0032259">
    <property type="term" value="P:methylation"/>
    <property type="evidence" value="ECO:0007669"/>
    <property type="project" value="UniProtKB-KW"/>
</dbReference>
<keyword evidence="1 11" id="KW-0489">Methyltransferase</keyword>
<feature type="active site" description="Nucleophile" evidence="11">
    <location>
        <position position="1364"/>
    </location>
</feature>
<dbReference type="VEuPathDB" id="TriTrypDB:LdBPK_181100.1"/>
<evidence type="ECO:0000256" key="2">
    <source>
        <dbReference type="ARBA" id="ARBA00022679"/>
    </source>
</evidence>
<dbReference type="SUPFAM" id="SSF109604">
    <property type="entry name" value="HD-domain/PDEase-like"/>
    <property type="match status" value="1"/>
</dbReference>
<dbReference type="GO" id="GO:0007165">
    <property type="term" value="P:signal transduction"/>
    <property type="evidence" value="ECO:0007669"/>
    <property type="project" value="InterPro"/>
</dbReference>
<feature type="binding site" evidence="11">
    <location>
        <begin position="1221"/>
        <end position="1227"/>
    </location>
    <ligand>
        <name>S-adenosyl-L-methionine</name>
        <dbReference type="ChEBI" id="CHEBI:59789"/>
    </ligand>
</feature>
<dbReference type="VEuPathDB" id="TriTrypDB:LDHU3_18.1400"/>
<evidence type="ECO:0000256" key="9">
    <source>
        <dbReference type="PIRSR" id="PIRSR623088-3"/>
    </source>
</evidence>
<dbReference type="EMBL" id="RHLC01000025">
    <property type="protein sequence ID" value="TPP50552.1"/>
    <property type="molecule type" value="Genomic_DNA"/>
</dbReference>
<feature type="binding site" evidence="9">
    <location>
        <position position="538"/>
    </location>
    <ligand>
        <name>Zn(2+)</name>
        <dbReference type="ChEBI" id="CHEBI:29105"/>
        <label>1</label>
    </ligand>
</feature>
<dbReference type="InterPro" id="IPR029063">
    <property type="entry name" value="SAM-dependent_MTases_sf"/>
</dbReference>
<evidence type="ECO:0000256" key="11">
    <source>
        <dbReference type="PROSITE-ProRule" id="PRU01023"/>
    </source>
</evidence>
<dbReference type="PROSITE" id="PS51686">
    <property type="entry name" value="SAM_MT_RSMB_NOP"/>
    <property type="match status" value="1"/>
</dbReference>
<feature type="binding site" evidence="8">
    <location>
        <position position="538"/>
    </location>
    <ligand>
        <name>AMP</name>
        <dbReference type="ChEBI" id="CHEBI:456215"/>
    </ligand>
</feature>
<evidence type="ECO:0000256" key="12">
    <source>
        <dbReference type="RuleBase" id="RU363067"/>
    </source>
</evidence>
<keyword evidence="10" id="KW-0040">ANK repeat</keyword>
<evidence type="ECO:0000259" key="14">
    <source>
        <dbReference type="PROSITE" id="PS51686"/>
    </source>
</evidence>
<dbReference type="Proteomes" id="UP000318447">
    <property type="component" value="Unassembled WGS sequence"/>
</dbReference>
<dbReference type="VEuPathDB" id="TriTrypDB:LDHU3_18.1410"/>
<feature type="binding site" evidence="8">
    <location>
        <begin position="385"/>
        <end position="389"/>
    </location>
    <ligand>
        <name>AMP</name>
        <dbReference type="ChEBI" id="CHEBI:456215"/>
    </ligand>
</feature>
<feature type="binding site" evidence="11">
    <location>
        <position position="1281"/>
    </location>
    <ligand>
        <name>S-adenosyl-L-methionine</name>
        <dbReference type="ChEBI" id="CHEBI:59789"/>
    </ligand>
</feature>
<evidence type="ECO:0000256" key="7">
    <source>
        <dbReference type="PIRSR" id="PIRSR623088-1"/>
    </source>
</evidence>
<sequence>MPEFLEQLQQLASVYAICGNTVSVMAGMSDTAEELSFRSYDSSEDASYICNLNEKALHTAKASLCDNADWSSFFREVQLAFNSGKVAVQPGNAHRAAGTAAAPVSADSKGLACSMEVHCLSGSGEKRATFVLERTTEDQQKYILESMLQAHHMYNHPKEYEQKLLHIMEAKEIACTKREALDCELVALNDNLTRNKHKQKINNERKEELLKSLGGYSTENTGNPWRAIQEQQQRAAGENNKSWLPSPLGNRTCKDFDLVLFRMIKSRWLSPEQCDACSPANRVVQPFSKEDLAIHVSQLSGSRAAIWKALDSIDSWSYRVFDVQAAMSGDDYLSLSTQTHGGSLLVTMYALLCMHDFLQKFQIDEQIALNWISAVEASYHGNPYHNSMHAADVLQITDFIITRGGLAKRCDLSDIQVFSALLAASIHDFDHPGINNNFHIKTGSYLATLYNDRSVLENLHVSSVFELMKNPAFNILASFSDEQRHEVRETMIEMVLATDMGSHGKYVANLKGKMQEHSSFTQTSEQNLCLAIALKMADISNCGRPLDIYLRWGAKVSDEFYQQGDRERNLGLECSPFMDRLQPSLAKSQIAFMNYIITPFFEQVAELLPDMRFAVGLVEENKAYWANHDDSACAGFLFVRGSADDDTTPATGNSDFHGLWSYQDNDGRTAFHWAIALKNFDLGRKLMQAPYNSPVLTEDEEWSTPFATACSVGAPLDLLREILDRSVVELAAHMKQKEAQRNPTSEEQNGSSAALTEPAQGSNDGKPTKFCQACREFRSPAVLVDAEDATGQTPLLLAVGRGHLSIVRFLLENGANLMHQNRRGQSCLHRAVNRGNMELVEFLVTTSEKNNAKSKAAHRAWMDLRDKHGDSALFYASMDNNEELAGTCCATAPIASCAMQTAKHSGRLAVMKRREQRRQREREQLPAALTKLVQLIPSDEDARSYLAREFADITQGEGGLNAPCSAEGSGHDAGAGDAWIYGSGLEKLLSVLGEEACPDGVFDIVRITRRVPRSQSTIYRINVAELCFAVSQASGPVDVHERRRTAAATSGPLDETIPLLQYYRGSRFDAIVHGEDPSSSAARHAAAAALSEKNGSHPEIASAGNGSRKNVDSEWSAFVQSMSTPLPMTLRLHHSERALEAIATRMLTTPDIAAVVRPVAAFPSTSGLYSCSNSDYHSHKRVEYVCRTLHAASAVSFQEVVSAIPVFVLDVQPQHTVVDLCAAPGSKTVQALDTMLSGGWSADVCRGVLIANEKDRVKATQTLPARLKRYHAPNVMTTRCDGVQWPRLYLDDPTNSSSELQELRFDRIICDVPCSGDGTIRKERSIATTWSASYVKSLVPTQRALLCRGLDLLATGGILVYSTCSMDPKEDEEVVCVGLEAFGDSVELIDVNAHPVLPPTYDGNKVLRILPHRDDTGGFFVAAFRKVKQPDWTAPTVVRHKLNHWTKGKLWAPVGVEDEAWVNISTFYGFDRRDEANFAYYDATSSSSGKGLVPLYHLNPNGGPIRRIVLSTPALADMVLRTRPYKGPGVEVVSVGVRAFEAYDGKFLPTAACRWRAVVESASFLAPRFTARRLHFRVSKHKQLLENLLRNGHVYTRDHWRAVLGGDSAVVAANANPKALVKPGSRLEALLMQGSSESTISDEEVAVLLTSQVEVGCVLVGIISDEPTDAAAGPWYMSATLSGHKLELAIDGSLRAFGLMTFFGIHDVERASLVGNNTGSAVADEAPEEQAKEV</sequence>
<keyword evidence="6 11" id="KW-0694">RNA-binding</keyword>
<evidence type="ECO:0000313" key="17">
    <source>
        <dbReference type="Proteomes" id="UP000318447"/>
    </source>
</evidence>
<proteinExistence type="inferred from homology"/>
<dbReference type="VEuPathDB" id="TriTrypDB:LdCL_180016400"/>
<comment type="similarity">
    <text evidence="11">Belongs to the class I-like SAM-binding methyltransferase superfamily. RsmB/NOP family.</text>
</comment>
<feature type="binding site" evidence="11">
    <location>
        <position position="1253"/>
    </location>
    <ligand>
        <name>S-adenosyl-L-methionine</name>
        <dbReference type="ChEBI" id="CHEBI:59789"/>
    </ligand>
</feature>
<comment type="similarity">
    <text evidence="12">Belongs to the cyclic nucleotide phosphodiesterase family.</text>
</comment>
<dbReference type="GO" id="GO:0004114">
    <property type="term" value="F:3',5'-cyclic-nucleotide phosphodiesterase activity"/>
    <property type="evidence" value="ECO:0007669"/>
    <property type="project" value="InterPro"/>
</dbReference>
<dbReference type="FunFam" id="1.10.1300.10:FF:000021">
    <property type="entry name" value="Phosphodiesterase"/>
    <property type="match status" value="1"/>
</dbReference>
<dbReference type="PANTHER" id="PTHR11347">
    <property type="entry name" value="CYCLIC NUCLEOTIDE PHOSPHODIESTERASE"/>
    <property type="match status" value="1"/>
</dbReference>
<dbReference type="Pfam" id="PF00233">
    <property type="entry name" value="PDEase_I"/>
    <property type="match status" value="1"/>
</dbReference>
<feature type="repeat" description="ANK" evidence="10">
    <location>
        <begin position="790"/>
        <end position="822"/>
    </location>
</feature>
<evidence type="ECO:0000256" key="10">
    <source>
        <dbReference type="PROSITE-ProRule" id="PRU00023"/>
    </source>
</evidence>
<feature type="repeat" description="ANK" evidence="10">
    <location>
        <begin position="823"/>
        <end position="855"/>
    </location>
</feature>
<evidence type="ECO:0000313" key="16">
    <source>
        <dbReference type="EMBL" id="TPP50552.1"/>
    </source>
</evidence>
<keyword evidence="4 9" id="KW-0479">Metal-binding</keyword>
<dbReference type="PROSITE" id="PS51845">
    <property type="entry name" value="PDEASE_I_2"/>
    <property type="match status" value="1"/>
</dbReference>
<feature type="active site" description="Proton donor" evidence="7">
    <location>
        <position position="385"/>
    </location>
</feature>
<protein>
    <recommendedName>
        <fullName evidence="12">Phosphodiesterase</fullName>
        <ecNumber evidence="12">3.1.4.-</ecNumber>
    </recommendedName>
</protein>
<keyword evidence="2 11" id="KW-0808">Transferase</keyword>
<comment type="caution">
    <text evidence="16">The sequence shown here is derived from an EMBL/GenBank/DDBJ whole genome shotgun (WGS) entry which is preliminary data.</text>
</comment>
<dbReference type="InterPro" id="IPR023174">
    <property type="entry name" value="PDEase_CS"/>
</dbReference>
<feature type="binding site" evidence="9">
    <location>
        <position position="427"/>
    </location>
    <ligand>
        <name>Zn(2+)</name>
        <dbReference type="ChEBI" id="CHEBI:29105"/>
        <label>1</label>
    </ligand>
</feature>
<dbReference type="InterPro" id="IPR023088">
    <property type="entry name" value="PDEase"/>
</dbReference>
<reference evidence="17" key="1">
    <citation type="submission" date="2019-02" db="EMBL/GenBank/DDBJ databases">
        <title>FDA dAtabase for Regulatory Grade micrObial Sequences (FDA-ARGOS): Supporting development and validation of Infectious Disease Dx tests.</title>
        <authorList>
            <person name="Duncan R."/>
            <person name="Fisher C."/>
            <person name="Tallon L."/>
            <person name="Sadzewicz L."/>
            <person name="Sengamalay N."/>
            <person name="Ott S."/>
            <person name="Godinez A."/>
            <person name="Nagaraj S."/>
            <person name="Vavikolanu K."/>
            <person name="Nadendla S."/>
            <person name="Aluvathingal J."/>
            <person name="Sichtig H."/>
        </authorList>
    </citation>
    <scope>NUCLEOTIDE SEQUENCE [LARGE SCALE GENOMIC DNA]</scope>
    <source>
        <strain evidence="17">FDAARGOS_361</strain>
    </source>
</reference>
<evidence type="ECO:0000256" key="4">
    <source>
        <dbReference type="ARBA" id="ARBA00022723"/>
    </source>
</evidence>
<dbReference type="InterPro" id="IPR049560">
    <property type="entry name" value="MeTrfase_RsmB-F_NOP2_cat"/>
</dbReference>
<dbReference type="EC" id="3.1.4.-" evidence="12"/>
<dbReference type="VEuPathDB" id="TriTrypDB:LdCL_180016200"/>
<evidence type="ECO:0000256" key="8">
    <source>
        <dbReference type="PIRSR" id="PIRSR623088-2"/>
    </source>
</evidence>
<evidence type="ECO:0000256" key="13">
    <source>
        <dbReference type="SAM" id="MobiDB-lite"/>
    </source>
</evidence>
<comment type="cofactor">
    <cofactor evidence="12">
        <name>a divalent metal cation</name>
        <dbReference type="ChEBI" id="CHEBI:60240"/>
    </cofactor>
    <text evidence="12">Binds 2 divalent metal cations per subunit. Site 1 may preferentially bind zinc ions, while site 2 has a preference for magnesium and/or manganese ions.</text>
</comment>
<dbReference type="Gene3D" id="1.10.1300.10">
    <property type="entry name" value="3'5'-cyclic nucleotide phosphodiesterase, catalytic domain"/>
    <property type="match status" value="1"/>
</dbReference>
<feature type="domain" description="PDEase" evidence="15">
    <location>
        <begin position="280"/>
        <end position="632"/>
    </location>
</feature>
<dbReference type="InterPro" id="IPR001678">
    <property type="entry name" value="MeTrfase_RsmB-F_NOP2_dom"/>
</dbReference>
<dbReference type="PRINTS" id="PR00387">
    <property type="entry name" value="PDIESTERASE1"/>
</dbReference>
<accession>A0A504XNK5</accession>
<evidence type="ECO:0000256" key="5">
    <source>
        <dbReference type="ARBA" id="ARBA00022801"/>
    </source>
</evidence>
<dbReference type="PROSITE" id="PS50297">
    <property type="entry name" value="ANK_REP_REGION"/>
    <property type="match status" value="2"/>
</dbReference>
<feature type="binding site" evidence="11">
    <location>
        <position position="1311"/>
    </location>
    <ligand>
        <name>S-adenosyl-L-methionine</name>
        <dbReference type="ChEBI" id="CHEBI:59789"/>
    </ligand>
</feature>
<feature type="binding site" evidence="8">
    <location>
        <position position="589"/>
    </location>
    <ligand>
        <name>AMP</name>
        <dbReference type="ChEBI" id="CHEBI:456215"/>
    </ligand>
</feature>
<feature type="region of interest" description="Disordered" evidence="13">
    <location>
        <begin position="1087"/>
        <end position="1109"/>
    </location>
</feature>
<dbReference type="Gene3D" id="1.25.40.20">
    <property type="entry name" value="Ankyrin repeat-containing domain"/>
    <property type="match status" value="1"/>
</dbReference>
<dbReference type="GO" id="GO:0003723">
    <property type="term" value="F:RNA binding"/>
    <property type="evidence" value="ECO:0007669"/>
    <property type="project" value="UniProtKB-UniRule"/>
</dbReference>
<dbReference type="VEuPathDB" id="TriTrypDB:LdCL_180016300"/>
<dbReference type="Pfam" id="PF01189">
    <property type="entry name" value="Methyltr_RsmB-F"/>
    <property type="match status" value="1"/>
</dbReference>
<keyword evidence="5 12" id="KW-0378">Hydrolase</keyword>
<dbReference type="SUPFAM" id="SSF48403">
    <property type="entry name" value="Ankyrin repeat"/>
    <property type="match status" value="1"/>
</dbReference>
<dbReference type="PROSITE" id="PS50088">
    <property type="entry name" value="ANK_REPEAT"/>
    <property type="match status" value="2"/>
</dbReference>
<evidence type="ECO:0000256" key="1">
    <source>
        <dbReference type="ARBA" id="ARBA00022603"/>
    </source>
</evidence>
<dbReference type="SUPFAM" id="SSF53335">
    <property type="entry name" value="S-adenosyl-L-methionine-dependent methyltransferases"/>
    <property type="match status" value="1"/>
</dbReference>
<feature type="domain" description="SAM-dependent MTase RsmB/NOP-type" evidence="14">
    <location>
        <begin position="1118"/>
        <end position="1427"/>
    </location>
</feature>
<dbReference type="CDD" id="cd00077">
    <property type="entry name" value="HDc"/>
    <property type="match status" value="1"/>
</dbReference>
<dbReference type="PROSITE" id="PS00126">
    <property type="entry name" value="PDEASE_I_1"/>
    <property type="match status" value="1"/>
</dbReference>
<feature type="region of interest" description="Disordered" evidence="13">
    <location>
        <begin position="735"/>
        <end position="767"/>
    </location>
</feature>
<dbReference type="InterPro" id="IPR002073">
    <property type="entry name" value="PDEase_catalytic_dom"/>
</dbReference>
<dbReference type="InterPro" id="IPR002110">
    <property type="entry name" value="Ankyrin_rpt"/>
</dbReference>
<evidence type="ECO:0000256" key="6">
    <source>
        <dbReference type="ARBA" id="ARBA00022884"/>
    </source>
</evidence>
<dbReference type="Pfam" id="PF12796">
    <property type="entry name" value="Ank_2"/>
    <property type="match status" value="1"/>
</dbReference>
<dbReference type="InterPro" id="IPR036971">
    <property type="entry name" value="PDEase_catalytic_dom_sf"/>
</dbReference>